<dbReference type="InterPro" id="IPR000847">
    <property type="entry name" value="LysR_HTH_N"/>
</dbReference>
<evidence type="ECO:0000256" key="1">
    <source>
        <dbReference type="SAM" id="MobiDB-lite"/>
    </source>
</evidence>
<dbReference type="EMBL" id="BMZQ01000001">
    <property type="protein sequence ID" value="GHD12733.1"/>
    <property type="molecule type" value="Genomic_DNA"/>
</dbReference>
<reference evidence="3" key="1">
    <citation type="journal article" date="2014" name="Int. J. Syst. Evol. Microbiol.">
        <title>Complete genome sequence of Corynebacterium casei LMG S-19264T (=DSM 44701T), isolated from a smear-ripened cheese.</title>
        <authorList>
            <consortium name="US DOE Joint Genome Institute (JGI-PGF)"/>
            <person name="Walter F."/>
            <person name="Albersmeier A."/>
            <person name="Kalinowski J."/>
            <person name="Ruckert C."/>
        </authorList>
    </citation>
    <scope>NUCLEOTIDE SEQUENCE</scope>
    <source>
        <strain evidence="3">KCTC 42249</strain>
    </source>
</reference>
<proteinExistence type="predicted"/>
<evidence type="ECO:0000259" key="2">
    <source>
        <dbReference type="Pfam" id="PF00126"/>
    </source>
</evidence>
<dbReference type="Proteomes" id="UP000630142">
    <property type="component" value="Unassembled WGS sequence"/>
</dbReference>
<dbReference type="SUPFAM" id="SSF46785">
    <property type="entry name" value="Winged helix' DNA-binding domain"/>
    <property type="match status" value="1"/>
</dbReference>
<gene>
    <name evidence="3" type="ORF">GCM10016234_17470</name>
</gene>
<sequence length="123" mass="13152">MPSLSLRIKLDPAGRIGSGKIDLLEQIAASGSISAAARQMGMSYKRAWDLVEEMKRMFGRPVVDAQTGGKHGGGAQLTDMGEMLVSRYRAVEEAATRAGQEHMDALQAEMAQPQDSASSDDQA</sequence>
<dbReference type="Pfam" id="PF00126">
    <property type="entry name" value="HTH_1"/>
    <property type="match status" value="1"/>
</dbReference>
<dbReference type="RefSeq" id="WP_189503035.1">
    <property type="nucleotide sequence ID" value="NZ_BMZQ01000001.1"/>
</dbReference>
<dbReference type="InterPro" id="IPR051815">
    <property type="entry name" value="Molybdate_resp_trans_reg"/>
</dbReference>
<evidence type="ECO:0000313" key="4">
    <source>
        <dbReference type="Proteomes" id="UP000630142"/>
    </source>
</evidence>
<protein>
    <submittedName>
        <fullName evidence="3">LysR family transcriptional regulator</fullName>
    </submittedName>
</protein>
<dbReference type="AlphaFoldDB" id="A0A8J3DU74"/>
<dbReference type="InterPro" id="IPR003725">
    <property type="entry name" value="ModE-bd_N"/>
</dbReference>
<organism evidence="3 4">
    <name type="scientific">Tianweitania populi</name>
    <dbReference type="NCBI Taxonomy" id="1607949"/>
    <lineage>
        <taxon>Bacteria</taxon>
        <taxon>Pseudomonadati</taxon>
        <taxon>Pseudomonadota</taxon>
        <taxon>Alphaproteobacteria</taxon>
        <taxon>Hyphomicrobiales</taxon>
        <taxon>Phyllobacteriaceae</taxon>
        <taxon>Tianweitania</taxon>
    </lineage>
</organism>
<dbReference type="InterPro" id="IPR036390">
    <property type="entry name" value="WH_DNA-bd_sf"/>
</dbReference>
<dbReference type="GO" id="GO:0003700">
    <property type="term" value="F:DNA-binding transcription factor activity"/>
    <property type="evidence" value="ECO:0007669"/>
    <property type="project" value="InterPro"/>
</dbReference>
<reference evidence="3" key="2">
    <citation type="submission" date="2020-09" db="EMBL/GenBank/DDBJ databases">
        <authorList>
            <person name="Sun Q."/>
            <person name="Kim S."/>
        </authorList>
    </citation>
    <scope>NUCLEOTIDE SEQUENCE</scope>
    <source>
        <strain evidence="3">KCTC 42249</strain>
    </source>
</reference>
<dbReference type="PANTHER" id="PTHR30432:SF1">
    <property type="entry name" value="DNA-BINDING TRANSCRIPTIONAL DUAL REGULATOR MODE"/>
    <property type="match status" value="1"/>
</dbReference>
<comment type="caution">
    <text evidence="3">The sequence shown here is derived from an EMBL/GenBank/DDBJ whole genome shotgun (WGS) entry which is preliminary data.</text>
</comment>
<evidence type="ECO:0000313" key="3">
    <source>
        <dbReference type="EMBL" id="GHD12733.1"/>
    </source>
</evidence>
<feature type="compositionally biased region" description="Polar residues" evidence="1">
    <location>
        <begin position="113"/>
        <end position="123"/>
    </location>
</feature>
<feature type="region of interest" description="Disordered" evidence="1">
    <location>
        <begin position="96"/>
        <end position="123"/>
    </location>
</feature>
<dbReference type="NCBIfam" id="TIGR00637">
    <property type="entry name" value="ModE_repress"/>
    <property type="match status" value="1"/>
</dbReference>
<dbReference type="InterPro" id="IPR036388">
    <property type="entry name" value="WH-like_DNA-bd_sf"/>
</dbReference>
<name>A0A8J3DU74_9HYPH</name>
<dbReference type="PANTHER" id="PTHR30432">
    <property type="entry name" value="TRANSCRIPTIONAL REGULATOR MODE"/>
    <property type="match status" value="1"/>
</dbReference>
<dbReference type="Gene3D" id="1.10.10.10">
    <property type="entry name" value="Winged helix-like DNA-binding domain superfamily/Winged helix DNA-binding domain"/>
    <property type="match status" value="1"/>
</dbReference>
<accession>A0A8J3DU74</accession>
<feature type="domain" description="HTH lysR-type" evidence="2">
    <location>
        <begin position="22"/>
        <end position="82"/>
    </location>
</feature>
<keyword evidence="4" id="KW-1185">Reference proteome</keyword>